<dbReference type="InterPro" id="IPR011256">
    <property type="entry name" value="Reg_factor_effector_dom_sf"/>
</dbReference>
<dbReference type="EMBL" id="BAABKY010000002">
    <property type="protein sequence ID" value="GAA5074225.1"/>
    <property type="molecule type" value="Genomic_DNA"/>
</dbReference>
<dbReference type="RefSeq" id="WP_199244497.1">
    <property type="nucleotide sequence ID" value="NZ_BAABKY010000002.1"/>
</dbReference>
<keyword evidence="3" id="KW-0804">Transcription</keyword>
<dbReference type="Gene3D" id="3.20.80.10">
    <property type="entry name" value="Regulatory factor, effector binding domain"/>
    <property type="match status" value="1"/>
</dbReference>
<evidence type="ECO:0000313" key="6">
    <source>
        <dbReference type="Proteomes" id="UP001501083"/>
    </source>
</evidence>
<dbReference type="PROSITE" id="PS00041">
    <property type="entry name" value="HTH_ARAC_FAMILY_1"/>
    <property type="match status" value="1"/>
</dbReference>
<name>A0ABP9LD77_9GAMM</name>
<dbReference type="InterPro" id="IPR018060">
    <property type="entry name" value="HTH_AraC"/>
</dbReference>
<reference evidence="6" key="1">
    <citation type="journal article" date="2019" name="Int. J. Syst. Evol. Microbiol.">
        <title>The Global Catalogue of Microorganisms (GCM) 10K type strain sequencing project: providing services to taxonomists for standard genome sequencing and annotation.</title>
        <authorList>
            <consortium name="The Broad Institute Genomics Platform"/>
            <consortium name="The Broad Institute Genome Sequencing Center for Infectious Disease"/>
            <person name="Wu L."/>
            <person name="Ma J."/>
        </authorList>
    </citation>
    <scope>NUCLEOTIDE SEQUENCE [LARGE SCALE GENOMIC DNA]</scope>
    <source>
        <strain evidence="6">JCM 19212</strain>
    </source>
</reference>
<dbReference type="Pfam" id="PF12833">
    <property type="entry name" value="HTH_18"/>
    <property type="match status" value="1"/>
</dbReference>
<evidence type="ECO:0000313" key="5">
    <source>
        <dbReference type="EMBL" id="GAA5074225.1"/>
    </source>
</evidence>
<evidence type="ECO:0000256" key="1">
    <source>
        <dbReference type="ARBA" id="ARBA00023015"/>
    </source>
</evidence>
<dbReference type="PROSITE" id="PS01124">
    <property type="entry name" value="HTH_ARAC_FAMILY_2"/>
    <property type="match status" value="1"/>
</dbReference>
<dbReference type="InterPro" id="IPR010499">
    <property type="entry name" value="AraC_E-bd"/>
</dbReference>
<accession>A0ABP9LD77</accession>
<sequence>MNRSQTFDSYSTRIGKVVAFMSTRLDQPLTLAQLAQVGHFSPWHFHRIYRGQMGETVTGTLRRLRLHRAANELLTGTRSIAEIARRAGYGSAAAFTRAFGSTYRCTPAAFRQRRASPSTRHDGAIPLTEDEIRMYTARITTLPPVRVAALAHRGDYKAIGGTFDRLMAWAGRNGLLGPQARSFGVYYDAPSEVPAEQLRSDACLLVPADAPLDEGMRWIEIAGGRHAVVVHTGPYAELERAYDWLFSHWLPNSFEEAGDAPVFEEYLNDPSTLPPAQWQTAICLPLK</sequence>
<dbReference type="Pfam" id="PF06445">
    <property type="entry name" value="GyrI-like"/>
    <property type="match status" value="1"/>
</dbReference>
<dbReference type="InterPro" id="IPR018062">
    <property type="entry name" value="HTH_AraC-typ_CS"/>
</dbReference>
<dbReference type="PANTHER" id="PTHR40055:SF1">
    <property type="entry name" value="TRANSCRIPTIONAL REGULATOR YGIV-RELATED"/>
    <property type="match status" value="1"/>
</dbReference>
<dbReference type="SUPFAM" id="SSF46689">
    <property type="entry name" value="Homeodomain-like"/>
    <property type="match status" value="2"/>
</dbReference>
<dbReference type="SUPFAM" id="SSF55136">
    <property type="entry name" value="Probable bacterial effector-binding domain"/>
    <property type="match status" value="1"/>
</dbReference>
<evidence type="ECO:0000259" key="4">
    <source>
        <dbReference type="PROSITE" id="PS01124"/>
    </source>
</evidence>
<keyword evidence="1" id="KW-0805">Transcription regulation</keyword>
<dbReference type="InterPro" id="IPR050908">
    <property type="entry name" value="SmbC-like"/>
</dbReference>
<dbReference type="Proteomes" id="UP001501083">
    <property type="component" value="Unassembled WGS sequence"/>
</dbReference>
<keyword evidence="2" id="KW-0238">DNA-binding</keyword>
<comment type="caution">
    <text evidence="5">The sequence shown here is derived from an EMBL/GenBank/DDBJ whole genome shotgun (WGS) entry which is preliminary data.</text>
</comment>
<feature type="domain" description="HTH araC/xylS-type" evidence="4">
    <location>
        <begin position="15"/>
        <end position="113"/>
    </location>
</feature>
<dbReference type="PANTHER" id="PTHR40055">
    <property type="entry name" value="TRANSCRIPTIONAL REGULATOR YGIV-RELATED"/>
    <property type="match status" value="1"/>
</dbReference>
<dbReference type="SMART" id="SM00871">
    <property type="entry name" value="AraC_E_bind"/>
    <property type="match status" value="1"/>
</dbReference>
<keyword evidence="6" id="KW-1185">Reference proteome</keyword>
<protein>
    <submittedName>
        <fullName evidence="5">AraC family transcriptional regulator</fullName>
    </submittedName>
</protein>
<proteinExistence type="predicted"/>
<dbReference type="InterPro" id="IPR029442">
    <property type="entry name" value="GyrI-like"/>
</dbReference>
<evidence type="ECO:0000256" key="2">
    <source>
        <dbReference type="ARBA" id="ARBA00023125"/>
    </source>
</evidence>
<evidence type="ECO:0000256" key="3">
    <source>
        <dbReference type="ARBA" id="ARBA00023163"/>
    </source>
</evidence>
<organism evidence="5 6">
    <name type="scientific">Lysobacter panacisoli</name>
    <dbReference type="NCBI Taxonomy" id="1255263"/>
    <lineage>
        <taxon>Bacteria</taxon>
        <taxon>Pseudomonadati</taxon>
        <taxon>Pseudomonadota</taxon>
        <taxon>Gammaproteobacteria</taxon>
        <taxon>Lysobacterales</taxon>
        <taxon>Lysobacteraceae</taxon>
        <taxon>Lysobacter</taxon>
    </lineage>
</organism>
<gene>
    <name evidence="5" type="ORF">GCM10025759_16260</name>
</gene>
<dbReference type="SMART" id="SM00342">
    <property type="entry name" value="HTH_ARAC"/>
    <property type="match status" value="1"/>
</dbReference>
<dbReference type="InterPro" id="IPR009057">
    <property type="entry name" value="Homeodomain-like_sf"/>
</dbReference>
<dbReference type="Gene3D" id="1.10.10.60">
    <property type="entry name" value="Homeodomain-like"/>
    <property type="match status" value="2"/>
</dbReference>